<dbReference type="PATRIC" id="fig|1114963.3.peg.2778"/>
<dbReference type="Proteomes" id="UP000052268">
    <property type="component" value="Unassembled WGS sequence"/>
</dbReference>
<dbReference type="PANTHER" id="PTHR22642">
    <property type="entry name" value="IMIDAZOLONEPROPIONASE"/>
    <property type="match status" value="1"/>
</dbReference>
<keyword evidence="2" id="KW-0732">Signal</keyword>
<dbReference type="Pfam" id="PF07969">
    <property type="entry name" value="Amidohydro_3"/>
    <property type="match status" value="1"/>
</dbReference>
<dbReference type="Gene3D" id="2.30.40.10">
    <property type="entry name" value="Urease, subunit C, domain 1"/>
    <property type="match status" value="1"/>
</dbReference>
<dbReference type="AlphaFoldDB" id="A0A0J7XVV7"/>
<dbReference type="InterPro" id="IPR033932">
    <property type="entry name" value="YtcJ-like"/>
</dbReference>
<dbReference type="Gene3D" id="3.20.20.140">
    <property type="entry name" value="Metal-dependent hydrolases"/>
    <property type="match status" value="1"/>
</dbReference>
<dbReference type="RefSeq" id="WP_407938331.1">
    <property type="nucleotide sequence ID" value="NZ_KQ130454.1"/>
</dbReference>
<dbReference type="CDD" id="cd01300">
    <property type="entry name" value="YtcJ_like"/>
    <property type="match status" value="1"/>
</dbReference>
<keyword evidence="4" id="KW-0378">Hydrolase</keyword>
<dbReference type="InterPro" id="IPR013108">
    <property type="entry name" value="Amidohydro_3"/>
</dbReference>
<feature type="signal peptide" evidence="2">
    <location>
        <begin position="1"/>
        <end position="28"/>
    </location>
</feature>
<proteinExistence type="predicted"/>
<evidence type="ECO:0000313" key="5">
    <source>
        <dbReference type="Proteomes" id="UP000052268"/>
    </source>
</evidence>
<dbReference type="SUPFAM" id="SSF51338">
    <property type="entry name" value="Composite domain of metallo-dependent hydrolases"/>
    <property type="match status" value="1"/>
</dbReference>
<dbReference type="InterPro" id="IPR032466">
    <property type="entry name" value="Metal_Hydrolase"/>
</dbReference>
<evidence type="ECO:0000313" key="4">
    <source>
        <dbReference type="EMBL" id="KMS55263.1"/>
    </source>
</evidence>
<feature type="domain" description="Amidohydrolase 3" evidence="3">
    <location>
        <begin position="78"/>
        <end position="557"/>
    </location>
</feature>
<accession>A0A0J7XVV7</accession>
<protein>
    <submittedName>
        <fullName evidence="4">Metal-dependent hydrolase</fullName>
    </submittedName>
</protein>
<evidence type="ECO:0000259" key="3">
    <source>
        <dbReference type="Pfam" id="PF07969"/>
    </source>
</evidence>
<dbReference type="EMBL" id="JACU01000005">
    <property type="protein sequence ID" value="KMS55263.1"/>
    <property type="molecule type" value="Genomic_DNA"/>
</dbReference>
<reference evidence="4 5" key="1">
    <citation type="journal article" date="2015" name="G3 (Bethesda)">
        <title>Insights into Ongoing Evolution of the Hexachlorocyclohexane Catabolic Pathway from Comparative Genomics of Ten Sphingomonadaceae Strains.</title>
        <authorList>
            <person name="Pearce S.L."/>
            <person name="Oakeshott J.G."/>
            <person name="Pandey G."/>
        </authorList>
    </citation>
    <scope>NUCLEOTIDE SEQUENCE [LARGE SCALE GENOMIC DNA]</scope>
    <source>
        <strain evidence="4 5">LL02</strain>
    </source>
</reference>
<dbReference type="GO" id="GO:0016810">
    <property type="term" value="F:hydrolase activity, acting on carbon-nitrogen (but not peptide) bonds"/>
    <property type="evidence" value="ECO:0007669"/>
    <property type="project" value="InterPro"/>
</dbReference>
<comment type="caution">
    <text evidence="4">The sequence shown here is derived from an EMBL/GenBank/DDBJ whole genome shotgun (WGS) entry which is preliminary data.</text>
</comment>
<name>A0A0J7XVV7_9SPHN</name>
<dbReference type="PANTHER" id="PTHR22642:SF2">
    <property type="entry name" value="PROTEIN LONG AFTER FAR-RED 3"/>
    <property type="match status" value="1"/>
</dbReference>
<feature type="region of interest" description="Disordered" evidence="1">
    <location>
        <begin position="563"/>
        <end position="588"/>
    </location>
</feature>
<evidence type="ECO:0000256" key="2">
    <source>
        <dbReference type="SAM" id="SignalP"/>
    </source>
</evidence>
<dbReference type="SUPFAM" id="SSF51556">
    <property type="entry name" value="Metallo-dependent hydrolases"/>
    <property type="match status" value="1"/>
</dbReference>
<keyword evidence="5" id="KW-1185">Reference proteome</keyword>
<organism evidence="4 5">
    <name type="scientific">Novosphingobium barchaimii LL02</name>
    <dbReference type="NCBI Taxonomy" id="1114963"/>
    <lineage>
        <taxon>Bacteria</taxon>
        <taxon>Pseudomonadati</taxon>
        <taxon>Pseudomonadota</taxon>
        <taxon>Alphaproteobacteria</taxon>
        <taxon>Sphingomonadales</taxon>
        <taxon>Sphingomonadaceae</taxon>
        <taxon>Novosphingobium</taxon>
    </lineage>
</organism>
<sequence>MKHSIAAATMLLAGTALTAPLFASPAHADILVDNVEGVSPDGKGGVDRFEGFLIGPDGHVVQVFHRGDKRPKKVDYQVDGKGRVVVPGMIDAHGHVMATGFAKMTLDLSAARSLDEALSRIAAWVAAHPEAPWVLGTGWNQADWNKDGSGADRMPTAAQLDQVTGGKPAWLIRVDGHAGWANSAALSAAGVSAASADPAGGQILRVAGSKAPAGVLVDAATALIEAKLPHTRPDDRDSALGEAQLTLLAAGVTTIADMGTTIEDWQAFRRAADKGALRVRIVSYAAGIDNMSLIGGPRPTQWLYEDRLKMNGVKLYLDGALGSRGAWLKAPYADDAKAKGLPRMSQTQLGNLMSRAAIDNFQVAVHAIGDEANATVLDSIEELSATYKGDRRWRIEHAQIVDPADIPRFGRNGVIASMQPQHEASDRTMAEARLGPARLAGAYAWKSISAAGATLAFGSDTPVEPAHPFEGLAVAISRTGADGQPAGGWQPQEVLSREAALAAYTTGAAYSLFAEDRLGRIAKGYRADFLFVDNDPMTAAPEQVRATRVLETWIGGKLAWSAAQDGGKAGVRRERDPRPEPANGAQGR</sequence>
<gene>
    <name evidence="4" type="ORF">V474_19705</name>
</gene>
<feature type="chain" id="PRO_5005291620" evidence="2">
    <location>
        <begin position="29"/>
        <end position="588"/>
    </location>
</feature>
<dbReference type="Gene3D" id="3.10.310.70">
    <property type="match status" value="1"/>
</dbReference>
<dbReference type="InterPro" id="IPR011059">
    <property type="entry name" value="Metal-dep_hydrolase_composite"/>
</dbReference>
<evidence type="ECO:0000256" key="1">
    <source>
        <dbReference type="SAM" id="MobiDB-lite"/>
    </source>
</evidence>